<feature type="transmembrane region" description="Helical" evidence="8">
    <location>
        <begin position="788"/>
        <end position="809"/>
    </location>
</feature>
<evidence type="ECO:0008006" key="14">
    <source>
        <dbReference type="Google" id="ProtNLM"/>
    </source>
</evidence>
<evidence type="ECO:0000256" key="1">
    <source>
        <dbReference type="ARBA" id="ARBA00004141"/>
    </source>
</evidence>
<keyword evidence="4 8" id="KW-0812">Transmembrane</keyword>
<feature type="compositionally biased region" description="Basic and acidic residues" evidence="7">
    <location>
        <begin position="939"/>
        <end position="948"/>
    </location>
</feature>
<evidence type="ECO:0000256" key="8">
    <source>
        <dbReference type="SAM" id="Phobius"/>
    </source>
</evidence>
<name>A0A165MPS8_9AGAM</name>
<evidence type="ECO:0000259" key="10">
    <source>
        <dbReference type="Pfam" id="PF13967"/>
    </source>
</evidence>
<feature type="region of interest" description="Disordered" evidence="7">
    <location>
        <begin position="451"/>
        <end position="471"/>
    </location>
</feature>
<dbReference type="GO" id="GO:0005886">
    <property type="term" value="C:plasma membrane"/>
    <property type="evidence" value="ECO:0007669"/>
    <property type="project" value="TreeGrafter"/>
</dbReference>
<sequence length="1350" mass="152062">MSIESRPFSKNYSGLVNQSVVAVGLAVLCASAHEFMKRKRRGHHRGEEGLGSVESWEFGYLYQGRSWARHAAPPTPRGWPLSWVKEVLSFPDKKLNELRGVDAGVYCRWLKGCWWFLLLHTLTTFPILFPIHVEFAPSYVSPKSMTRASITSLVGSDKGKTLLWIHICLLFWVTLSWMGTLFWITRGAYKIRAQKIQSVADRVASEAEAEKDSQYCPHPHPQFPFQALPSLDHENWSRGLRLRTVMVTNVPPQLRLEKELKEYFQYYLSRPLAMPSMGLTYTTPPGFWNKILAFLFNRAKDIPAKLPLPTAFARTETQEFMTGAPASDAASRVTYDPPSIDRVVIARKMTELASLLGRREDVLRRLETAHIKLAKKALSEVRDAMDQKEAALTPTQRFMDKFTSSLPSNVDVERGHARDTSVDGESRMELLIRTLGPFVDEFGLKRQVKCKPGKLHKSPPGKNRAVEMDDRGKRDEQTIWDALLSLPRSTLDAFQPLIHLSALFRGKTVPSIDYYTAKLGLLTALITENRARAIADYDPCSTAFVTFTNPNDARRACKYLAVHPENPLACLVTMAPSYEDIDWNRLMKSTFRVEFLKDWVVDAGVWAFTVFWLLPVSFFVTLVSIQNVQTYWPWLNRYLSHHPWEQEVLQSFVPTVLISLLTISVPPILLLIAKKAHTIITLSALHDKIMTRYYKFLIVNVLVFFCLGTFVLQSFLINFTETAGGLINTVAASFPAAGPFYVGWLIFTTAMHGGLELALLGLPLLMYPSTRRQVTPRKRAVGIRPRTFNYYYWLPNHLLVVHILVLFAVLNPLVLPFGLLYFSVEVAVVRNQLIHVYAKNYESNGQVMLIRMIRYSLDGLMFSQAIFLAYMTVLKKHVNVGLAAFLIVFTAIVKLVATRLVRARFEHDDVLEANILCGTSDSGVLPDSPSSSSLGTPDLEARGREPSQDSRIWSWKAPMKFNFSYATVPSRPRQAPRHQPIPFGTHRSLRPFNRLHSFDISRNRDVQLHESSPTTAERAAMSMPTLVRTTSPLPIDENKSIVSSPPSHALVTRHPPHPKWDDESNPDHAYDNPYYTQAIRNVLWLPRNPVGILDLDDTVDVHKALTSEPGADQLSEWPSEQMASVASNLSILGLSTIASFSNTDLDRNSLAPSRQLTGDENISLRRGLARRVDAIEKEGDVEVARQPSSVFGRQRTRSGHRTPSTSSRQGSLGLGPPPVFSGMRSFSSGSGPRPRPQRRTSSILSTTDPRTHPRSLSADQNVDQRPDFHAQAEFAKSMLSMTSPPLPESNGDEELPGTSAISTQTAVMHEVIKEEQEAAEDRLEREQKEANANAKVGSSWWTSWMFRRAP</sequence>
<keyword evidence="13" id="KW-1185">Reference proteome</keyword>
<accession>A0A165MPS8</accession>
<feature type="compositionally biased region" description="Polar residues" evidence="7">
    <location>
        <begin position="1201"/>
        <end position="1210"/>
    </location>
</feature>
<feature type="transmembrane region" description="Helical" evidence="8">
    <location>
        <begin position="163"/>
        <end position="185"/>
    </location>
</feature>
<dbReference type="GO" id="GO:0005227">
    <property type="term" value="F:calcium-activated cation channel activity"/>
    <property type="evidence" value="ECO:0007669"/>
    <property type="project" value="InterPro"/>
</dbReference>
<dbReference type="EMBL" id="KV425669">
    <property type="protein sequence ID" value="KZT18617.1"/>
    <property type="molecule type" value="Genomic_DNA"/>
</dbReference>
<feature type="region of interest" description="Disordered" evidence="7">
    <location>
        <begin position="1041"/>
        <end position="1065"/>
    </location>
</feature>
<dbReference type="InterPro" id="IPR003864">
    <property type="entry name" value="CSC1/OSCA1-like_7TM"/>
</dbReference>
<feature type="region of interest" description="Disordered" evidence="7">
    <location>
        <begin position="1179"/>
        <end position="1265"/>
    </location>
</feature>
<keyword evidence="5 8" id="KW-1133">Transmembrane helix</keyword>
<evidence type="ECO:0000256" key="5">
    <source>
        <dbReference type="ARBA" id="ARBA00022989"/>
    </source>
</evidence>
<protein>
    <recommendedName>
        <fullName evidence="14">DUF221-domain-containing protein</fullName>
    </recommendedName>
</protein>
<feature type="compositionally biased region" description="Low complexity" evidence="7">
    <location>
        <begin position="923"/>
        <end position="938"/>
    </location>
</feature>
<comment type="similarity">
    <text evidence="2">Belongs to the CSC1 (TC 1.A.17) family.</text>
</comment>
<evidence type="ECO:0000259" key="11">
    <source>
        <dbReference type="Pfam" id="PF14703"/>
    </source>
</evidence>
<feature type="transmembrane region" description="Helical" evidence="8">
    <location>
        <begin position="855"/>
        <end position="874"/>
    </location>
</feature>
<reference evidence="12 13" key="1">
    <citation type="journal article" date="2016" name="Mol. Biol. Evol.">
        <title>Comparative Genomics of Early-Diverging Mushroom-Forming Fungi Provides Insights into the Origins of Lignocellulose Decay Capabilities.</title>
        <authorList>
            <person name="Nagy L.G."/>
            <person name="Riley R."/>
            <person name="Tritt A."/>
            <person name="Adam C."/>
            <person name="Daum C."/>
            <person name="Floudas D."/>
            <person name="Sun H."/>
            <person name="Yadav J.S."/>
            <person name="Pangilinan J."/>
            <person name="Larsson K.H."/>
            <person name="Matsuura K."/>
            <person name="Barry K."/>
            <person name="Labutti K."/>
            <person name="Kuo R."/>
            <person name="Ohm R.A."/>
            <person name="Bhattacharya S.S."/>
            <person name="Shirouzu T."/>
            <person name="Yoshinaga Y."/>
            <person name="Martin F.M."/>
            <person name="Grigoriev I.V."/>
            <person name="Hibbett D.S."/>
        </authorList>
    </citation>
    <scope>NUCLEOTIDE SEQUENCE [LARGE SCALE GENOMIC DNA]</scope>
    <source>
        <strain evidence="12 13">HHB14362 ss-1</strain>
    </source>
</reference>
<evidence type="ECO:0000256" key="7">
    <source>
        <dbReference type="SAM" id="MobiDB-lite"/>
    </source>
</evidence>
<feature type="domain" description="CSC1/OSCA1-like 7TM region" evidence="9">
    <location>
        <begin position="599"/>
        <end position="870"/>
    </location>
</feature>
<evidence type="ECO:0000256" key="3">
    <source>
        <dbReference type="ARBA" id="ARBA00022448"/>
    </source>
</evidence>
<evidence type="ECO:0000313" key="13">
    <source>
        <dbReference type="Proteomes" id="UP000076761"/>
    </source>
</evidence>
<dbReference type="Proteomes" id="UP000076761">
    <property type="component" value="Unassembled WGS sequence"/>
</dbReference>
<comment type="subcellular location">
    <subcellularLocation>
        <location evidence="1">Membrane</location>
        <topology evidence="1">Multi-pass membrane protein</topology>
    </subcellularLocation>
</comment>
<feature type="transmembrane region" description="Helical" evidence="8">
    <location>
        <begin position="15"/>
        <end position="35"/>
    </location>
</feature>
<evidence type="ECO:0000256" key="2">
    <source>
        <dbReference type="ARBA" id="ARBA00007779"/>
    </source>
</evidence>
<gene>
    <name evidence="12" type="ORF">NEOLEDRAFT_1246342</name>
</gene>
<evidence type="ECO:0000313" key="12">
    <source>
        <dbReference type="EMBL" id="KZT18617.1"/>
    </source>
</evidence>
<dbReference type="InterPro" id="IPR045122">
    <property type="entry name" value="Csc1-like"/>
</dbReference>
<feature type="transmembrane region" description="Helical" evidence="8">
    <location>
        <begin position="605"/>
        <end position="628"/>
    </location>
</feature>
<feature type="domain" description="CSC1/OSCA1-like N-terminal transmembrane" evidence="10">
    <location>
        <begin position="60"/>
        <end position="182"/>
    </location>
</feature>
<feature type="region of interest" description="Disordered" evidence="7">
    <location>
        <begin position="923"/>
        <end position="949"/>
    </location>
</feature>
<keyword evidence="3" id="KW-0813">Transport</keyword>
<evidence type="ECO:0000256" key="6">
    <source>
        <dbReference type="ARBA" id="ARBA00023136"/>
    </source>
</evidence>
<proteinExistence type="inferred from homology"/>
<feature type="transmembrane region" description="Helical" evidence="8">
    <location>
        <begin position="693"/>
        <end position="720"/>
    </location>
</feature>
<feature type="domain" description="CSC1/OSCA1-like cytosolic" evidence="11">
    <location>
        <begin position="338"/>
        <end position="583"/>
    </location>
</feature>
<dbReference type="OrthoDB" id="1689567at2759"/>
<dbReference type="Pfam" id="PF14703">
    <property type="entry name" value="PHM7_cyt"/>
    <property type="match status" value="1"/>
</dbReference>
<evidence type="ECO:0000259" key="9">
    <source>
        <dbReference type="Pfam" id="PF02714"/>
    </source>
</evidence>
<dbReference type="PANTHER" id="PTHR13018:SF139">
    <property type="entry name" value="PHOSPHATE METABOLISM PROTEIN 7"/>
    <property type="match status" value="1"/>
</dbReference>
<organism evidence="12 13">
    <name type="scientific">Neolentinus lepideus HHB14362 ss-1</name>
    <dbReference type="NCBI Taxonomy" id="1314782"/>
    <lineage>
        <taxon>Eukaryota</taxon>
        <taxon>Fungi</taxon>
        <taxon>Dikarya</taxon>
        <taxon>Basidiomycota</taxon>
        <taxon>Agaricomycotina</taxon>
        <taxon>Agaricomycetes</taxon>
        <taxon>Gloeophyllales</taxon>
        <taxon>Gloeophyllaceae</taxon>
        <taxon>Neolentinus</taxon>
    </lineage>
</organism>
<evidence type="ECO:0000256" key="4">
    <source>
        <dbReference type="ARBA" id="ARBA00022692"/>
    </source>
</evidence>
<dbReference type="InterPro" id="IPR027815">
    <property type="entry name" value="CSC1/OSCA1-like_cyt"/>
</dbReference>
<dbReference type="InterPro" id="IPR032880">
    <property type="entry name" value="CSC1/OSCA1-like_N"/>
</dbReference>
<feature type="transmembrane region" description="Helical" evidence="8">
    <location>
        <begin position="880"/>
        <end position="897"/>
    </location>
</feature>
<dbReference type="Pfam" id="PF13967">
    <property type="entry name" value="RSN1_TM"/>
    <property type="match status" value="1"/>
</dbReference>
<keyword evidence="6 8" id="KW-0472">Membrane</keyword>
<feature type="compositionally biased region" description="Low complexity" evidence="7">
    <location>
        <begin position="1221"/>
        <end position="1232"/>
    </location>
</feature>
<dbReference type="Pfam" id="PF02714">
    <property type="entry name" value="RSN1_7TM"/>
    <property type="match status" value="1"/>
</dbReference>
<dbReference type="PANTHER" id="PTHR13018">
    <property type="entry name" value="PROBABLE MEMBRANE PROTEIN DUF221-RELATED"/>
    <property type="match status" value="1"/>
</dbReference>
<dbReference type="InParanoid" id="A0A165MPS8"/>
<feature type="transmembrane region" description="Helical" evidence="8">
    <location>
        <begin position="113"/>
        <end position="133"/>
    </location>
</feature>
<feature type="transmembrane region" description="Helical" evidence="8">
    <location>
        <begin position="648"/>
        <end position="672"/>
    </location>
</feature>
<feature type="transmembrane region" description="Helical" evidence="8">
    <location>
        <begin position="740"/>
        <end position="767"/>
    </location>
</feature>
<dbReference type="STRING" id="1314782.A0A165MPS8"/>